<dbReference type="InterPro" id="IPR046960">
    <property type="entry name" value="PPR_At4g14850-like_plant"/>
</dbReference>
<proteinExistence type="predicted"/>
<dbReference type="Pfam" id="PF13041">
    <property type="entry name" value="PPR_2"/>
    <property type="match status" value="2"/>
</dbReference>
<evidence type="ECO:0000259" key="3">
    <source>
        <dbReference type="Pfam" id="PF14432"/>
    </source>
</evidence>
<dbReference type="AlphaFoldDB" id="A0A9Q0KP21"/>
<feature type="repeat" description="PPR" evidence="2">
    <location>
        <begin position="362"/>
        <end position="397"/>
    </location>
</feature>
<dbReference type="Pfam" id="PF01535">
    <property type="entry name" value="PPR"/>
    <property type="match status" value="3"/>
</dbReference>
<dbReference type="GO" id="GO:0003723">
    <property type="term" value="F:RNA binding"/>
    <property type="evidence" value="ECO:0007669"/>
    <property type="project" value="InterPro"/>
</dbReference>
<dbReference type="NCBIfam" id="TIGR00756">
    <property type="entry name" value="PPR"/>
    <property type="match status" value="4"/>
</dbReference>
<keyword evidence="1" id="KW-0677">Repeat</keyword>
<keyword evidence="5" id="KW-1185">Reference proteome</keyword>
<dbReference type="Pfam" id="PF20431">
    <property type="entry name" value="E_motif"/>
    <property type="match status" value="1"/>
</dbReference>
<organism evidence="4 5">
    <name type="scientific">Protea cynaroides</name>
    <dbReference type="NCBI Taxonomy" id="273540"/>
    <lineage>
        <taxon>Eukaryota</taxon>
        <taxon>Viridiplantae</taxon>
        <taxon>Streptophyta</taxon>
        <taxon>Embryophyta</taxon>
        <taxon>Tracheophyta</taxon>
        <taxon>Spermatophyta</taxon>
        <taxon>Magnoliopsida</taxon>
        <taxon>Proteales</taxon>
        <taxon>Proteaceae</taxon>
        <taxon>Protea</taxon>
    </lineage>
</organism>
<dbReference type="Pfam" id="PF14432">
    <property type="entry name" value="DYW_deaminase"/>
    <property type="match status" value="1"/>
</dbReference>
<dbReference type="InterPro" id="IPR002885">
    <property type="entry name" value="PPR_rpt"/>
</dbReference>
<dbReference type="OrthoDB" id="743409at2759"/>
<protein>
    <recommendedName>
        <fullName evidence="3">DYW domain-containing protein</fullName>
    </recommendedName>
</protein>
<sequence length="665" mass="75076">MQMALHECFHIQCFLPSQKPLDPIPHRQHHNVQPFRVRSCKIGVLSSTHQTFDEMPLSDTFAWNTLIQTHISDGDPERAMLIYHQMLLRGVRPDKHTLPRILTASRLSGSLFYGKQIHVQALKLGFGSNEYVLSALMAMYGHLDGSETAQCLFNQSSQRNKVSWTLLVGLYSKEGKPKSAIDTFLQMVSLGFEIDDVALVTVSGACGLLKSLQEGRKVHEIARKLGLESNVLVSNSLLKMYLDCNSIKDARLVFDQMHSKDAISWTVIVRGYVKNGGFNEGLKLFRSMISEGIKPDSLTVSSVLPACARMSASKHGKEIHGYIIRNNINLNVTVQNAVMDMYAKSGCIECASKVFSMMREKDAISWTIMILGHSLHGQGELAFELFPEIEKRRGIEPDQIMYVAVLHACCTTRMVEKGRSYFNHIRAPKVGHCALMVALLAHAGHFDEARAFIKEYQIERYAEVQRALLNGCRIHQNMNIGKRVIDQLIELEPLNAENYVVLSNFYAASARLDMVNRLREVIRDMGLKPMKAYSWIEVRNKFHVFGVGDVSHPRSGSIYDELQGLMKKIEEQEGYVPHSDFSLHDVDEERECIPIGHSEMLAISFGLISTQGRATIRVTKNLRVCCNCHNSAKFISKIVGREIILKDPNLFHHFKDGFCSCGDFW</sequence>
<feature type="repeat" description="PPR" evidence="2">
    <location>
        <begin position="160"/>
        <end position="194"/>
    </location>
</feature>
<feature type="repeat" description="PPR" evidence="2">
    <location>
        <begin position="59"/>
        <end position="93"/>
    </location>
</feature>
<dbReference type="InterPro" id="IPR011990">
    <property type="entry name" value="TPR-like_helical_dom_sf"/>
</dbReference>
<evidence type="ECO:0000256" key="2">
    <source>
        <dbReference type="PROSITE-ProRule" id="PRU00708"/>
    </source>
</evidence>
<dbReference type="GO" id="GO:0009451">
    <property type="term" value="P:RNA modification"/>
    <property type="evidence" value="ECO:0007669"/>
    <property type="project" value="InterPro"/>
</dbReference>
<accession>A0A9Q0KP21</accession>
<comment type="caution">
    <text evidence="4">The sequence shown here is derived from an EMBL/GenBank/DDBJ whole genome shotgun (WGS) entry which is preliminary data.</text>
</comment>
<feature type="repeat" description="PPR" evidence="2">
    <location>
        <begin position="261"/>
        <end position="295"/>
    </location>
</feature>
<dbReference type="GO" id="GO:0008270">
    <property type="term" value="F:zinc ion binding"/>
    <property type="evidence" value="ECO:0007669"/>
    <property type="project" value="InterPro"/>
</dbReference>
<evidence type="ECO:0000313" key="5">
    <source>
        <dbReference type="Proteomes" id="UP001141806"/>
    </source>
</evidence>
<dbReference type="Gene3D" id="1.25.40.10">
    <property type="entry name" value="Tetratricopeptide repeat domain"/>
    <property type="match status" value="5"/>
</dbReference>
<dbReference type="InterPro" id="IPR032867">
    <property type="entry name" value="DYW_dom"/>
</dbReference>
<dbReference type="PROSITE" id="PS51375">
    <property type="entry name" value="PPR"/>
    <property type="match status" value="4"/>
</dbReference>
<dbReference type="InterPro" id="IPR046848">
    <property type="entry name" value="E_motif"/>
</dbReference>
<dbReference type="FunFam" id="1.25.40.10:FF:000436">
    <property type="entry name" value="Pentatricopeptide repeat-containing protein At5g39350 family"/>
    <property type="match status" value="1"/>
</dbReference>
<dbReference type="PANTHER" id="PTHR47926:SF492">
    <property type="entry name" value="DYW DOMAIN-CONTAINING PROTEIN"/>
    <property type="match status" value="1"/>
</dbReference>
<dbReference type="Proteomes" id="UP001141806">
    <property type="component" value="Unassembled WGS sequence"/>
</dbReference>
<feature type="domain" description="DYW" evidence="3">
    <location>
        <begin position="574"/>
        <end position="665"/>
    </location>
</feature>
<dbReference type="EMBL" id="JAMYWD010000004">
    <property type="protein sequence ID" value="KAJ4973686.1"/>
    <property type="molecule type" value="Genomic_DNA"/>
</dbReference>
<evidence type="ECO:0000256" key="1">
    <source>
        <dbReference type="ARBA" id="ARBA00022737"/>
    </source>
</evidence>
<evidence type="ECO:0000313" key="4">
    <source>
        <dbReference type="EMBL" id="KAJ4973686.1"/>
    </source>
</evidence>
<dbReference type="PANTHER" id="PTHR47926">
    <property type="entry name" value="PENTATRICOPEPTIDE REPEAT-CONTAINING PROTEIN"/>
    <property type="match status" value="1"/>
</dbReference>
<gene>
    <name evidence="4" type="ORF">NE237_006860</name>
</gene>
<dbReference type="FunFam" id="1.25.40.10:FF:000090">
    <property type="entry name" value="Pentatricopeptide repeat-containing protein, chloroplastic"/>
    <property type="match status" value="1"/>
</dbReference>
<name>A0A9Q0KP21_9MAGN</name>
<reference evidence="4" key="1">
    <citation type="journal article" date="2023" name="Plant J.">
        <title>The genome of the king protea, Protea cynaroides.</title>
        <authorList>
            <person name="Chang J."/>
            <person name="Duong T.A."/>
            <person name="Schoeman C."/>
            <person name="Ma X."/>
            <person name="Roodt D."/>
            <person name="Barker N."/>
            <person name="Li Z."/>
            <person name="Van de Peer Y."/>
            <person name="Mizrachi E."/>
        </authorList>
    </citation>
    <scope>NUCLEOTIDE SEQUENCE</scope>
    <source>
        <tissue evidence="4">Young leaves</tissue>
    </source>
</reference>